<reference evidence="13 14" key="1">
    <citation type="journal article" date="2015" name="BMC Genomics">
        <title>The genome of the truffle-parasite Tolypocladium ophioglossoides and the evolution of antifungal peptaibiotics.</title>
        <authorList>
            <person name="Quandt C.A."/>
            <person name="Bushley K.E."/>
            <person name="Spatafora J.W."/>
        </authorList>
    </citation>
    <scope>NUCLEOTIDE SEQUENCE [LARGE SCALE GENOMIC DNA]</scope>
    <source>
        <strain evidence="13 14">CBS 100239</strain>
    </source>
</reference>
<feature type="region of interest" description="Disordered" evidence="10">
    <location>
        <begin position="1116"/>
        <end position="1148"/>
    </location>
</feature>
<dbReference type="InterPro" id="IPR000967">
    <property type="entry name" value="Znf_NFX1"/>
</dbReference>
<organism evidence="13 14">
    <name type="scientific">Tolypocladium ophioglossoides (strain CBS 100239)</name>
    <name type="common">Snaketongue truffleclub</name>
    <name type="synonym">Elaphocordyceps ophioglossoides</name>
    <dbReference type="NCBI Taxonomy" id="1163406"/>
    <lineage>
        <taxon>Eukaryota</taxon>
        <taxon>Fungi</taxon>
        <taxon>Dikarya</taxon>
        <taxon>Ascomycota</taxon>
        <taxon>Pezizomycotina</taxon>
        <taxon>Sordariomycetes</taxon>
        <taxon>Hypocreomycetidae</taxon>
        <taxon>Hypocreales</taxon>
        <taxon>Ophiocordycipitaceae</taxon>
        <taxon>Tolypocladium</taxon>
    </lineage>
</organism>
<dbReference type="GO" id="GO:0004386">
    <property type="term" value="F:helicase activity"/>
    <property type="evidence" value="ECO:0007669"/>
    <property type="project" value="InterPro"/>
</dbReference>
<dbReference type="InterPro" id="IPR027417">
    <property type="entry name" value="P-loop_NTPase"/>
</dbReference>
<evidence type="ECO:0000256" key="5">
    <source>
        <dbReference type="ARBA" id="ARBA00022771"/>
    </source>
</evidence>
<dbReference type="GO" id="GO:0005737">
    <property type="term" value="C:cytoplasm"/>
    <property type="evidence" value="ECO:0007669"/>
    <property type="project" value="UniProtKB-SubCell"/>
</dbReference>
<keyword evidence="8" id="KW-0391">Immunity</keyword>
<keyword evidence="4" id="KW-0677">Repeat</keyword>
<feature type="compositionally biased region" description="Basic and acidic residues" evidence="10">
    <location>
        <begin position="1128"/>
        <end position="1137"/>
    </location>
</feature>
<dbReference type="InterPro" id="IPR000571">
    <property type="entry name" value="Znf_CCCH"/>
</dbReference>
<evidence type="ECO:0000256" key="8">
    <source>
        <dbReference type="ARBA" id="ARBA00022859"/>
    </source>
</evidence>
<dbReference type="GO" id="GO:0031380">
    <property type="term" value="C:nuclear RNA-directed RNA polymerase complex"/>
    <property type="evidence" value="ECO:0007669"/>
    <property type="project" value="TreeGrafter"/>
</dbReference>
<accession>A0A0L0N067</accession>
<feature type="zinc finger region" description="C3H1-type" evidence="9">
    <location>
        <begin position="34"/>
        <end position="61"/>
    </location>
</feature>
<dbReference type="SMART" id="SM00438">
    <property type="entry name" value="ZnF_NFX"/>
    <property type="match status" value="3"/>
</dbReference>
<keyword evidence="6" id="KW-0547">Nucleotide-binding</keyword>
<evidence type="ECO:0000256" key="9">
    <source>
        <dbReference type="PROSITE-ProRule" id="PRU00723"/>
    </source>
</evidence>
<comment type="subcellular location">
    <subcellularLocation>
        <location evidence="1">Cytoplasm</location>
    </subcellularLocation>
</comment>
<proteinExistence type="predicted"/>
<feature type="compositionally biased region" description="Basic residues" evidence="10">
    <location>
        <begin position="1138"/>
        <end position="1147"/>
    </location>
</feature>
<keyword evidence="6" id="KW-0347">Helicase</keyword>
<dbReference type="InterPro" id="IPR046439">
    <property type="entry name" value="ZF_RZ_dom"/>
</dbReference>
<dbReference type="InterPro" id="IPR047187">
    <property type="entry name" value="SF1_C_Upf1"/>
</dbReference>
<dbReference type="GO" id="GO:0008270">
    <property type="term" value="F:zinc ion binding"/>
    <property type="evidence" value="ECO:0007669"/>
    <property type="project" value="UniProtKB-KW"/>
</dbReference>
<dbReference type="FunFam" id="3.40.50.300:FF:001660">
    <property type="entry name" value="NF-X1 finger and helicase protein, putative"/>
    <property type="match status" value="1"/>
</dbReference>
<evidence type="ECO:0000259" key="12">
    <source>
        <dbReference type="PROSITE" id="PS51981"/>
    </source>
</evidence>
<evidence type="ECO:0000256" key="6">
    <source>
        <dbReference type="ARBA" id="ARBA00022806"/>
    </source>
</evidence>
<dbReference type="Pfam" id="PF20173">
    <property type="entry name" value="ZnF_RZ-type"/>
    <property type="match status" value="1"/>
</dbReference>
<evidence type="ECO:0000313" key="14">
    <source>
        <dbReference type="Proteomes" id="UP000036947"/>
    </source>
</evidence>
<dbReference type="InterPro" id="IPR045055">
    <property type="entry name" value="DNA2/NAM7-like"/>
</dbReference>
<dbReference type="PANTHER" id="PTHR10887">
    <property type="entry name" value="DNA2/NAM7 HELICASE FAMILY"/>
    <property type="match status" value="1"/>
</dbReference>
<evidence type="ECO:0000313" key="13">
    <source>
        <dbReference type="EMBL" id="KND87436.1"/>
    </source>
</evidence>
<dbReference type="SMART" id="SM00356">
    <property type="entry name" value="ZnF_C3H1"/>
    <property type="match status" value="1"/>
</dbReference>
<dbReference type="CDD" id="cd17936">
    <property type="entry name" value="EEXXEc_NFX1"/>
    <property type="match status" value="1"/>
</dbReference>
<sequence length="1911" mass="211077">MARDRNHSWRGYGRGRPGRSGARGGRPGRRGDGGISRGPCFHFQRGSCTFGAACNFSHDIPAVSDEERLVQDQYYTWKRLLGFESYHRAYKRIWHDALEILDGEDREVQQLLARDLVDEGNRGFEVVRDTLDVDRDTGEARLSIATAFLKVITHPALLDCLSIEPFVGTLYTFIGGSGGDRGIAYFSKLCLLLELPEANTGQGSDPENMFLLMLRALHELLSREQRALHNQTLPPLFNSLNQVVERLHLDETCGARIEAMRRMLKSATRLVAAAPQHAVSVRGPVMPTFPLQIEIPGGRHDNDFLDASQIGILPTVGEITADRSDYLPTTNFIQPHFSSSNQNRYLDTAIRLLRHDLFGPLKDDLCRMLSDLAEGVHPSKLLRDTQTRAYAYAQAQVSHLLVDRRRGIETLVAFAPPAHIIGKKKKKELSRRDQARWWRDSPRFAEGALVCFVAADQDGRSKEVLFLVVTEKNAELAKGQKRSHLVPEGHHMPSIAARLATRTEHDLQALVRLHGDGVHGVLVDLPGLIPATFTSVIENLQKMLRRGELAFCRWIVPPDVATANNTDGPTPASTGMPPPEYARRPGFVFRLDSIAENRAGLSINPLAPQLADLGLIEEHTGLDRGQCEGLVAALTREYALIQGPPGTGKSFLGVKLLRILLAHKRNQNLGPILVICYTNHALDQFVKHLLDVGVDKVIRIGGQSRMPELDGLNLRVVGREQAKTRVEGQQVGKAYAGLEECMESAGRSLAPLHRARGARPSWAVLDHFLRQEHPGVHRQFSRVDEDGFEQVGKNPFDLWLGHVPRRSDGGNAGVDGPDLDLETLTTQAERDVHSLLPAQRRGLATTWMSSMRRAQAGRLFHASSCAKDRQQAIDDVHDEVHRRVLLAADVIGVTTTGLARHMAMLQRVRCKVVVCEEAGEVMEPHMAAAALLPGVEHLIQIGDHRQLRPQIANFALSIESSTGRAYQLDRSQFERRAEGEPGLAPAPVTQLNVQRRMRPQISALIRDIYPRLEDHQTVKDYPSVVGMSDNVFWLDHEHLEDGVNEEDHNTKSHSNEWEVAMTRALVRHLVLQGTYRADDIAVLTPYTGQLQKLRAALGHDFELFLSERDEDALAADGFEGGETDSETPEDKDTDKTKARQSHSKPLQKKTLAESLRLATVDNFQGEEAKVVVVSLVRANPQRRVGFLRTENRINVLISRAQHGLFLLGHAATYLNVPMWARIHAQLAEAGAVGTALRLACPRHPDSPPMACATPDDFVRCSPEGGCARQCDRRLELCGHRCQAKCHAPALHDAFLCPKPCPRIRKTCAHACSKLCGEDCGRCPVRLDGVMLSCGHVHDGVACRQTQNLQSVVCRVKCAAEAYLSADTLVLEPAVRVVPRPTTAPSPSRIRAAKSRANVRTEPAITTVQKCVMKVRNVVAASSPGSCPMPCAAPCERLPCDQRCDRNLTCGHRCPSLCGEECPEGYCSVCADDSKRNMRVDLLELKTLAEINLDDTPIVVLGCGHAFTAESLDGAVGMGDVYATDAAGHFTRLLETTFGGGPMAAAVPACPDCKCPVRQFATRRYNRVVNRAVMDETSRRFLVRGRTKIAALELRLCTIEEALGVTAAGLGKVDALGGWFGDVLRTRYKDIIHLDRETRELKKQVDDANQPAQKLFDAIVTRRNQMAPLELGMSRLVMSPDESERRPGHTTIFDKQVPLGARLVRLKAQCILLQDKFRMSRKATRGAVDVSKMPHGMPGPLAPSFLEQCEAFVTEAREHSLPRLVLQASLCHARIASLAGSDFLHPQDEKAVHYRDSAKALLEEGIVMCAPLKDLEDLRAVAEEMMGFFRGPRYEMVTPDEIAAVRLAMVSGPRGLNAHSGHWYNCENGHPFAIGECGMPMEEARCPECGSRIGGQHHTLADGVSRATEMEH</sequence>
<dbReference type="SUPFAM" id="SSF52540">
    <property type="entry name" value="P-loop containing nucleoside triphosphate hydrolases"/>
    <property type="match status" value="1"/>
</dbReference>
<gene>
    <name evidence="13" type="ORF">TOPH_07869</name>
</gene>
<feature type="domain" description="C3H1-type" evidence="11">
    <location>
        <begin position="34"/>
        <end position="61"/>
    </location>
</feature>
<keyword evidence="3 9" id="KW-0479">Metal-binding</keyword>
<evidence type="ECO:0000256" key="3">
    <source>
        <dbReference type="ARBA" id="ARBA00022723"/>
    </source>
</evidence>
<evidence type="ECO:0000256" key="2">
    <source>
        <dbReference type="ARBA" id="ARBA00022490"/>
    </source>
</evidence>
<dbReference type="Pfam" id="PF13087">
    <property type="entry name" value="AAA_12"/>
    <property type="match status" value="1"/>
</dbReference>
<keyword evidence="6" id="KW-0378">Hydrolase</keyword>
<dbReference type="PANTHER" id="PTHR10887:SF445">
    <property type="entry name" value="NFX1-TYPE ZINC FINGER-CONTAINING PROTEIN 1"/>
    <property type="match status" value="1"/>
</dbReference>
<dbReference type="OrthoDB" id="2423195at2759"/>
<evidence type="ECO:0000259" key="11">
    <source>
        <dbReference type="PROSITE" id="PS50103"/>
    </source>
</evidence>
<dbReference type="CDD" id="cd18808">
    <property type="entry name" value="SF1_C_Upf1"/>
    <property type="match status" value="1"/>
</dbReference>
<feature type="region of interest" description="Disordered" evidence="10">
    <location>
        <begin position="1"/>
        <end position="37"/>
    </location>
</feature>
<evidence type="ECO:0000256" key="4">
    <source>
        <dbReference type="ARBA" id="ARBA00022737"/>
    </source>
</evidence>
<feature type="compositionally biased region" description="Acidic residues" evidence="10">
    <location>
        <begin position="1116"/>
        <end position="1127"/>
    </location>
</feature>
<evidence type="ECO:0000256" key="10">
    <source>
        <dbReference type="SAM" id="MobiDB-lite"/>
    </source>
</evidence>
<dbReference type="PROSITE" id="PS51981">
    <property type="entry name" value="ZF_RZ"/>
    <property type="match status" value="1"/>
</dbReference>
<dbReference type="Proteomes" id="UP000036947">
    <property type="component" value="Unassembled WGS sequence"/>
</dbReference>
<dbReference type="Pfam" id="PF13086">
    <property type="entry name" value="AAA_11"/>
    <property type="match status" value="1"/>
</dbReference>
<dbReference type="GO" id="GO:0031048">
    <property type="term" value="P:regulatory ncRNA-mediated heterochromatin formation"/>
    <property type="evidence" value="ECO:0007669"/>
    <property type="project" value="TreeGrafter"/>
</dbReference>
<evidence type="ECO:0000256" key="7">
    <source>
        <dbReference type="ARBA" id="ARBA00022833"/>
    </source>
</evidence>
<dbReference type="PROSITE" id="PS50103">
    <property type="entry name" value="ZF_C3H1"/>
    <property type="match status" value="1"/>
</dbReference>
<evidence type="ECO:0000256" key="1">
    <source>
        <dbReference type="ARBA" id="ARBA00004496"/>
    </source>
</evidence>
<dbReference type="CDD" id="cd06008">
    <property type="entry name" value="NF-X1-zinc-finger"/>
    <property type="match status" value="1"/>
</dbReference>
<keyword evidence="6" id="KW-0067">ATP-binding</keyword>
<keyword evidence="14" id="KW-1185">Reference proteome</keyword>
<protein>
    <submittedName>
        <fullName evidence="13">NFX1-type zinc finger-containing protein 1</fullName>
    </submittedName>
</protein>
<dbReference type="InterPro" id="IPR041677">
    <property type="entry name" value="DNA2/NAM7_AAA_11"/>
</dbReference>
<dbReference type="EMBL" id="LFRF01000036">
    <property type="protein sequence ID" value="KND87436.1"/>
    <property type="molecule type" value="Genomic_DNA"/>
</dbReference>
<keyword evidence="7 9" id="KW-0862">Zinc</keyword>
<dbReference type="Gene3D" id="3.40.50.300">
    <property type="entry name" value="P-loop containing nucleotide triphosphate hydrolases"/>
    <property type="match status" value="2"/>
</dbReference>
<name>A0A0L0N067_TOLOC</name>
<comment type="caution">
    <text evidence="13">The sequence shown here is derived from an EMBL/GenBank/DDBJ whole genome shotgun (WGS) entry which is preliminary data.</text>
</comment>
<keyword evidence="5 9" id="KW-0863">Zinc-finger</keyword>
<dbReference type="GO" id="GO:0002376">
    <property type="term" value="P:immune system process"/>
    <property type="evidence" value="ECO:0007669"/>
    <property type="project" value="UniProtKB-KW"/>
</dbReference>
<feature type="domain" description="RZ-type" evidence="12">
    <location>
        <begin position="1836"/>
        <end position="1911"/>
    </location>
</feature>
<keyword evidence="2" id="KW-0963">Cytoplasm</keyword>
<dbReference type="InterPro" id="IPR041679">
    <property type="entry name" value="DNA2/NAM7-like_C"/>
</dbReference>